<dbReference type="InterPro" id="IPR043157">
    <property type="entry name" value="Dynein_AAA1S"/>
</dbReference>
<dbReference type="WBParaSite" id="TCLT_0000347201-mRNA-1">
    <property type="protein sequence ID" value="TCLT_0000347201-mRNA-1"/>
    <property type="gene ID" value="TCLT_0000347201"/>
</dbReference>
<dbReference type="Gene3D" id="3.40.50.300">
    <property type="entry name" value="P-loop containing nucleotide triphosphate hydrolases"/>
    <property type="match status" value="1"/>
</dbReference>
<evidence type="ECO:0000313" key="3">
    <source>
        <dbReference type="EMBL" id="VDM99950.1"/>
    </source>
</evidence>
<reference evidence="3 4" key="2">
    <citation type="submission" date="2018-11" db="EMBL/GenBank/DDBJ databases">
        <authorList>
            <consortium name="Pathogen Informatics"/>
        </authorList>
    </citation>
    <scope>NUCLEOTIDE SEQUENCE [LARGE SCALE GENOMIC DNA]</scope>
</reference>
<dbReference type="GO" id="GO:0007018">
    <property type="term" value="P:microtubule-based movement"/>
    <property type="evidence" value="ECO:0007669"/>
    <property type="project" value="InterPro"/>
</dbReference>
<sequence>AQVIELTANIWWCSSIEKQFAEGKTVEVVQDAVDKTLSLLADSVLSDQPAIRRKKIEALATASFHWCRCMRFYFDSRKLDPRSCCVVKMANAQFFYGFEYLGLQEKLVQTPLTDRCYLTMTQALNARLGGSPFGPAGTGKTESVKALGHKMGRFVLVFNCDETFDFQAMGRILVGLCQVGAWGCFDEFNRLEERMLSAVSQQIQTIQEAVRAGGEMEVDLVGKTLSVNSNMAIFITMNPGYSGRSNLPDNLKQLFRSLAMTQPDRQLIAQVMLFSQGFRTAEKLASKIVPLFILCKEQLSDQCHYDFGLRALKYVLVSAGNIKRDEIQHAIENRVILLSCIFQLNVSNISSEVSEQQILIQSVCETLLPKLISEDISLLFSLLSDVFPSVQYKPNEMTE</sequence>
<name>A0A0N5CTB4_THECL</name>
<dbReference type="FunFam" id="3.40.50.300:FF:000071">
    <property type="entry name" value="Cytoplasmic dynein heavy chain 1"/>
    <property type="match status" value="1"/>
</dbReference>
<reference evidence="5" key="1">
    <citation type="submission" date="2017-02" db="UniProtKB">
        <authorList>
            <consortium name="WormBaseParasite"/>
        </authorList>
    </citation>
    <scope>IDENTIFICATION</scope>
</reference>
<gene>
    <name evidence="3" type="ORF">TCLT_LOCUS3465</name>
</gene>
<dbReference type="OMA" id="AREAWIQ"/>
<evidence type="ECO:0000313" key="5">
    <source>
        <dbReference type="WBParaSite" id="TCLT_0000347201-mRNA-1"/>
    </source>
</evidence>
<comment type="similarity">
    <text evidence="1">Belongs to the dynein heavy chain family.</text>
</comment>
<accession>A0A0N5CTB4</accession>
<dbReference type="Gene3D" id="1.20.58.1120">
    <property type="match status" value="2"/>
</dbReference>
<dbReference type="AlphaFoldDB" id="A0A0N5CTB4"/>
<dbReference type="OrthoDB" id="5855390at2759"/>
<dbReference type="PANTHER" id="PTHR46532:SF4">
    <property type="entry name" value="AAA+ ATPASE DOMAIN-CONTAINING PROTEIN"/>
    <property type="match status" value="1"/>
</dbReference>
<dbReference type="GO" id="GO:0005524">
    <property type="term" value="F:ATP binding"/>
    <property type="evidence" value="ECO:0007669"/>
    <property type="project" value="InterPro"/>
</dbReference>
<dbReference type="InterPro" id="IPR027417">
    <property type="entry name" value="P-loop_NTPase"/>
</dbReference>
<evidence type="ECO:0000313" key="4">
    <source>
        <dbReference type="Proteomes" id="UP000276776"/>
    </source>
</evidence>
<dbReference type="EMBL" id="UYYF01001536">
    <property type="protein sequence ID" value="VDM99950.1"/>
    <property type="molecule type" value="Genomic_DNA"/>
</dbReference>
<dbReference type="InterPro" id="IPR026983">
    <property type="entry name" value="DHC"/>
</dbReference>
<keyword evidence="4" id="KW-1185">Reference proteome</keyword>
<organism evidence="5">
    <name type="scientific">Thelazia callipaeda</name>
    <name type="common">Oriental eyeworm</name>
    <name type="synonym">Parasitic nematode</name>
    <dbReference type="NCBI Taxonomy" id="103827"/>
    <lineage>
        <taxon>Eukaryota</taxon>
        <taxon>Metazoa</taxon>
        <taxon>Ecdysozoa</taxon>
        <taxon>Nematoda</taxon>
        <taxon>Chromadorea</taxon>
        <taxon>Rhabditida</taxon>
        <taxon>Spirurina</taxon>
        <taxon>Spiruromorpha</taxon>
        <taxon>Thelazioidea</taxon>
        <taxon>Thelaziidae</taxon>
        <taxon>Thelazia</taxon>
    </lineage>
</organism>
<dbReference type="InterPro" id="IPR035699">
    <property type="entry name" value="AAA_6"/>
</dbReference>
<dbReference type="Gene3D" id="1.10.8.710">
    <property type="match status" value="1"/>
</dbReference>
<dbReference type="Pfam" id="PF12774">
    <property type="entry name" value="AAA_6"/>
    <property type="match status" value="2"/>
</dbReference>
<feature type="domain" description="Dynein heavy chain hydrolytic ATP-binding dynein motor region" evidence="2">
    <location>
        <begin position="351"/>
        <end position="396"/>
    </location>
</feature>
<feature type="domain" description="Dynein heavy chain hydrolytic ATP-binding dynein motor region" evidence="2">
    <location>
        <begin position="96"/>
        <end position="350"/>
    </location>
</feature>
<dbReference type="GO" id="GO:0051959">
    <property type="term" value="F:dynein light intermediate chain binding"/>
    <property type="evidence" value="ECO:0007669"/>
    <property type="project" value="InterPro"/>
</dbReference>
<dbReference type="SUPFAM" id="SSF52540">
    <property type="entry name" value="P-loop containing nucleoside triphosphate hydrolases"/>
    <property type="match status" value="1"/>
</dbReference>
<dbReference type="GO" id="GO:0005858">
    <property type="term" value="C:axonemal dynein complex"/>
    <property type="evidence" value="ECO:0007669"/>
    <property type="project" value="TreeGrafter"/>
</dbReference>
<evidence type="ECO:0000259" key="2">
    <source>
        <dbReference type="Pfam" id="PF12774"/>
    </source>
</evidence>
<dbReference type="FunFam" id="1.10.8.710:FF:000005">
    <property type="entry name" value="Cytoplasmic dynein heavy chain 1"/>
    <property type="match status" value="1"/>
</dbReference>
<dbReference type="Proteomes" id="UP000276776">
    <property type="component" value="Unassembled WGS sequence"/>
</dbReference>
<dbReference type="STRING" id="103827.A0A0N5CTB4"/>
<proteinExistence type="inferred from homology"/>
<evidence type="ECO:0000256" key="1">
    <source>
        <dbReference type="ARBA" id="ARBA00008887"/>
    </source>
</evidence>
<protein>
    <submittedName>
        <fullName evidence="5">AAA_6 domain-containing protein</fullName>
    </submittedName>
</protein>
<dbReference type="GO" id="GO:0045505">
    <property type="term" value="F:dynein intermediate chain binding"/>
    <property type="evidence" value="ECO:0007669"/>
    <property type="project" value="InterPro"/>
</dbReference>
<dbReference type="PANTHER" id="PTHR46532">
    <property type="entry name" value="MALE FERTILITY FACTOR KL5"/>
    <property type="match status" value="1"/>
</dbReference>